<dbReference type="PhylomeDB" id="D6X3L8"/>
<protein>
    <recommendedName>
        <fullName evidence="1">Reverse transcriptase/retrotransposon-derived protein RNase H-like domain-containing protein</fullName>
    </recommendedName>
</protein>
<dbReference type="Pfam" id="PF17919">
    <property type="entry name" value="RT_RNaseH_2"/>
    <property type="match status" value="1"/>
</dbReference>
<dbReference type="InterPro" id="IPR043128">
    <property type="entry name" value="Rev_trsase/Diguanyl_cyclase"/>
</dbReference>
<sequence length="83" mass="9654">MAVPSDDNSPTLSRPLHEATKGKLKFEWCKKEKQAFNLLKEKMRTTPVLRRFDPNKDCELRVDASLQGLEQFYCRRGKINKAT</sequence>
<proteinExistence type="predicted"/>
<reference evidence="2 3" key="2">
    <citation type="journal article" date="2010" name="Nucleic Acids Res.">
        <title>BeetleBase in 2010: revisions to provide comprehensive genomic information for Tribolium castaneum.</title>
        <authorList>
            <person name="Kim H.S."/>
            <person name="Murphy T."/>
            <person name="Xia J."/>
            <person name="Caragea D."/>
            <person name="Park Y."/>
            <person name="Beeman R.W."/>
            <person name="Lorenzen M.D."/>
            <person name="Butcher S."/>
            <person name="Manak J.R."/>
            <person name="Brown S.J."/>
        </authorList>
    </citation>
    <scope>GENOME REANNOTATION</scope>
    <source>
        <strain evidence="2 3">Georgia GA2</strain>
    </source>
</reference>
<accession>D6X3L8</accession>
<dbReference type="AlphaFoldDB" id="D6X3L8"/>
<dbReference type="PANTHER" id="PTHR33064">
    <property type="entry name" value="POL PROTEIN"/>
    <property type="match status" value="1"/>
</dbReference>
<gene>
    <name evidence="2" type="primary">GLEAN_16075</name>
    <name evidence="2" type="ORF">TcasGA2_TC016075</name>
</gene>
<organism evidence="2 3">
    <name type="scientific">Tribolium castaneum</name>
    <name type="common">Red flour beetle</name>
    <dbReference type="NCBI Taxonomy" id="7070"/>
    <lineage>
        <taxon>Eukaryota</taxon>
        <taxon>Metazoa</taxon>
        <taxon>Ecdysozoa</taxon>
        <taxon>Arthropoda</taxon>
        <taxon>Hexapoda</taxon>
        <taxon>Insecta</taxon>
        <taxon>Pterygota</taxon>
        <taxon>Neoptera</taxon>
        <taxon>Endopterygota</taxon>
        <taxon>Coleoptera</taxon>
        <taxon>Polyphaga</taxon>
        <taxon>Cucujiformia</taxon>
        <taxon>Tenebrionidae</taxon>
        <taxon>Tenebrionidae incertae sedis</taxon>
        <taxon>Tribolium</taxon>
    </lineage>
</organism>
<dbReference type="InterPro" id="IPR051320">
    <property type="entry name" value="Viral_Replic_Matur_Polypro"/>
</dbReference>
<keyword evidence="3" id="KW-1185">Reference proteome</keyword>
<evidence type="ECO:0000313" key="2">
    <source>
        <dbReference type="EMBL" id="EEZ97627.1"/>
    </source>
</evidence>
<dbReference type="EMBL" id="KQ971375">
    <property type="protein sequence ID" value="EEZ97627.1"/>
    <property type="molecule type" value="Genomic_DNA"/>
</dbReference>
<name>D6X3L8_TRICA</name>
<feature type="domain" description="Reverse transcriptase/retrotransposon-derived protein RNase H-like" evidence="1">
    <location>
        <begin position="28"/>
        <end position="69"/>
    </location>
</feature>
<dbReference type="PANTHER" id="PTHR33064:SF37">
    <property type="entry name" value="RIBONUCLEASE H"/>
    <property type="match status" value="1"/>
</dbReference>
<dbReference type="Proteomes" id="UP000007266">
    <property type="component" value="Linkage group 10"/>
</dbReference>
<dbReference type="Gene3D" id="3.30.70.270">
    <property type="match status" value="1"/>
</dbReference>
<evidence type="ECO:0000259" key="1">
    <source>
        <dbReference type="Pfam" id="PF17919"/>
    </source>
</evidence>
<dbReference type="InterPro" id="IPR041577">
    <property type="entry name" value="RT_RNaseH_2"/>
</dbReference>
<dbReference type="SUPFAM" id="SSF56672">
    <property type="entry name" value="DNA/RNA polymerases"/>
    <property type="match status" value="1"/>
</dbReference>
<dbReference type="GO" id="GO:0071897">
    <property type="term" value="P:DNA biosynthetic process"/>
    <property type="evidence" value="ECO:0007669"/>
    <property type="project" value="UniProtKB-ARBA"/>
</dbReference>
<dbReference type="InterPro" id="IPR043502">
    <property type="entry name" value="DNA/RNA_pol_sf"/>
</dbReference>
<evidence type="ECO:0000313" key="3">
    <source>
        <dbReference type="Proteomes" id="UP000007266"/>
    </source>
</evidence>
<dbReference type="HOGENOM" id="CLU_2545558_0_0_1"/>
<reference evidence="2 3" key="1">
    <citation type="journal article" date="2008" name="Nature">
        <title>The genome of the model beetle and pest Tribolium castaneum.</title>
        <authorList>
            <consortium name="Tribolium Genome Sequencing Consortium"/>
            <person name="Richards S."/>
            <person name="Gibbs R.A."/>
            <person name="Weinstock G.M."/>
            <person name="Brown S.J."/>
            <person name="Denell R."/>
            <person name="Beeman R.W."/>
            <person name="Gibbs R."/>
            <person name="Beeman R.W."/>
            <person name="Brown S.J."/>
            <person name="Bucher G."/>
            <person name="Friedrich M."/>
            <person name="Grimmelikhuijzen C.J."/>
            <person name="Klingler M."/>
            <person name="Lorenzen M."/>
            <person name="Richards S."/>
            <person name="Roth S."/>
            <person name="Schroder R."/>
            <person name="Tautz D."/>
            <person name="Zdobnov E.M."/>
            <person name="Muzny D."/>
            <person name="Gibbs R.A."/>
            <person name="Weinstock G.M."/>
            <person name="Attaway T."/>
            <person name="Bell S."/>
            <person name="Buhay C.J."/>
            <person name="Chandrabose M.N."/>
            <person name="Chavez D."/>
            <person name="Clerk-Blankenburg K.P."/>
            <person name="Cree A."/>
            <person name="Dao M."/>
            <person name="Davis C."/>
            <person name="Chacko J."/>
            <person name="Dinh H."/>
            <person name="Dugan-Rocha S."/>
            <person name="Fowler G."/>
            <person name="Garner T.T."/>
            <person name="Garnes J."/>
            <person name="Gnirke A."/>
            <person name="Hawes A."/>
            <person name="Hernandez J."/>
            <person name="Hines S."/>
            <person name="Holder M."/>
            <person name="Hume J."/>
            <person name="Jhangiani S.N."/>
            <person name="Joshi V."/>
            <person name="Khan Z.M."/>
            <person name="Jackson L."/>
            <person name="Kovar C."/>
            <person name="Kowis A."/>
            <person name="Lee S."/>
            <person name="Lewis L.R."/>
            <person name="Margolis J."/>
            <person name="Morgan M."/>
            <person name="Nazareth L.V."/>
            <person name="Nguyen N."/>
            <person name="Okwuonu G."/>
            <person name="Parker D."/>
            <person name="Richards S."/>
            <person name="Ruiz S.J."/>
            <person name="Santibanez J."/>
            <person name="Savard J."/>
            <person name="Scherer S.E."/>
            <person name="Schneider B."/>
            <person name="Sodergren E."/>
            <person name="Tautz D."/>
            <person name="Vattahil S."/>
            <person name="Villasana D."/>
            <person name="White C.S."/>
            <person name="Wright R."/>
            <person name="Park Y."/>
            <person name="Beeman R.W."/>
            <person name="Lord J."/>
            <person name="Oppert B."/>
            <person name="Lorenzen M."/>
            <person name="Brown S."/>
            <person name="Wang L."/>
            <person name="Savard J."/>
            <person name="Tautz D."/>
            <person name="Richards S."/>
            <person name="Weinstock G."/>
            <person name="Gibbs R.A."/>
            <person name="Liu Y."/>
            <person name="Worley K."/>
            <person name="Weinstock G."/>
            <person name="Elsik C.G."/>
            <person name="Reese J.T."/>
            <person name="Elhaik E."/>
            <person name="Landan G."/>
            <person name="Graur D."/>
            <person name="Arensburger P."/>
            <person name="Atkinson P."/>
            <person name="Beeman R.W."/>
            <person name="Beidler J."/>
            <person name="Brown S.J."/>
            <person name="Demuth J.P."/>
            <person name="Drury D.W."/>
            <person name="Du Y.Z."/>
            <person name="Fujiwara H."/>
            <person name="Lorenzen M."/>
            <person name="Maselli V."/>
            <person name="Osanai M."/>
            <person name="Park Y."/>
            <person name="Robertson H.M."/>
            <person name="Tu Z."/>
            <person name="Wang J.J."/>
            <person name="Wang S."/>
            <person name="Richards S."/>
            <person name="Song H."/>
            <person name="Zhang L."/>
            <person name="Sodergren E."/>
            <person name="Werner D."/>
            <person name="Stanke M."/>
            <person name="Morgenstern B."/>
            <person name="Solovyev V."/>
            <person name="Kosarev P."/>
            <person name="Brown G."/>
            <person name="Chen H.C."/>
            <person name="Ermolaeva O."/>
            <person name="Hlavina W."/>
            <person name="Kapustin Y."/>
            <person name="Kiryutin B."/>
            <person name="Kitts P."/>
            <person name="Maglott D."/>
            <person name="Pruitt K."/>
            <person name="Sapojnikov V."/>
            <person name="Souvorov A."/>
            <person name="Mackey A.J."/>
            <person name="Waterhouse R.M."/>
            <person name="Wyder S."/>
            <person name="Zdobnov E.M."/>
            <person name="Zdobnov E.M."/>
            <person name="Wyder S."/>
            <person name="Kriventseva E.V."/>
            <person name="Kadowaki T."/>
            <person name="Bork P."/>
            <person name="Aranda M."/>
            <person name="Bao R."/>
            <person name="Beermann A."/>
            <person name="Berns N."/>
            <person name="Bolognesi R."/>
            <person name="Bonneton F."/>
            <person name="Bopp D."/>
            <person name="Brown S.J."/>
            <person name="Bucher G."/>
            <person name="Butts T."/>
            <person name="Chaumot A."/>
            <person name="Denell R.E."/>
            <person name="Ferrier D.E."/>
            <person name="Friedrich M."/>
            <person name="Gordon C.M."/>
            <person name="Jindra M."/>
            <person name="Klingler M."/>
            <person name="Lan Q."/>
            <person name="Lattorff H.M."/>
            <person name="Laudet V."/>
            <person name="von Levetsow C."/>
            <person name="Liu Z."/>
            <person name="Lutz R."/>
            <person name="Lynch J.A."/>
            <person name="da Fonseca R.N."/>
            <person name="Posnien N."/>
            <person name="Reuter R."/>
            <person name="Roth S."/>
            <person name="Savard J."/>
            <person name="Schinko J.B."/>
            <person name="Schmitt C."/>
            <person name="Schoppmeier M."/>
            <person name="Schroder R."/>
            <person name="Shippy T.D."/>
            <person name="Simonnet F."/>
            <person name="Marques-Souza H."/>
            <person name="Tautz D."/>
            <person name="Tomoyasu Y."/>
            <person name="Trauner J."/>
            <person name="Van der Zee M."/>
            <person name="Vervoort M."/>
            <person name="Wittkopp N."/>
            <person name="Wimmer E.A."/>
            <person name="Yang X."/>
            <person name="Jones A.K."/>
            <person name="Sattelle D.B."/>
            <person name="Ebert P.R."/>
            <person name="Nelson D."/>
            <person name="Scott J.G."/>
            <person name="Beeman R.W."/>
            <person name="Muthukrishnan S."/>
            <person name="Kramer K.J."/>
            <person name="Arakane Y."/>
            <person name="Beeman R.W."/>
            <person name="Zhu Q."/>
            <person name="Hogenkamp D."/>
            <person name="Dixit R."/>
            <person name="Oppert B."/>
            <person name="Jiang H."/>
            <person name="Zou Z."/>
            <person name="Marshall J."/>
            <person name="Elpidina E."/>
            <person name="Vinokurov K."/>
            <person name="Oppert C."/>
            <person name="Zou Z."/>
            <person name="Evans J."/>
            <person name="Lu Z."/>
            <person name="Zhao P."/>
            <person name="Sumathipala N."/>
            <person name="Altincicek B."/>
            <person name="Vilcinskas A."/>
            <person name="Williams M."/>
            <person name="Hultmark D."/>
            <person name="Hetru C."/>
            <person name="Jiang H."/>
            <person name="Grimmelikhuijzen C.J."/>
            <person name="Hauser F."/>
            <person name="Cazzamali G."/>
            <person name="Williamson M."/>
            <person name="Park Y."/>
            <person name="Li B."/>
            <person name="Tanaka Y."/>
            <person name="Predel R."/>
            <person name="Neupert S."/>
            <person name="Schachtner J."/>
            <person name="Verleyen P."/>
            <person name="Raible F."/>
            <person name="Bork P."/>
            <person name="Friedrich M."/>
            <person name="Walden K.K."/>
            <person name="Robertson H.M."/>
            <person name="Angeli S."/>
            <person name="Foret S."/>
            <person name="Bucher G."/>
            <person name="Schuetz S."/>
            <person name="Maleszka R."/>
            <person name="Wimmer E.A."/>
            <person name="Beeman R.W."/>
            <person name="Lorenzen M."/>
            <person name="Tomoyasu Y."/>
            <person name="Miller S.C."/>
            <person name="Grossmann D."/>
            <person name="Bucher G."/>
        </authorList>
    </citation>
    <scope>NUCLEOTIDE SEQUENCE [LARGE SCALE GENOMIC DNA]</scope>
    <source>
        <strain evidence="2 3">Georgia GA2</strain>
    </source>
</reference>